<evidence type="ECO:0000256" key="1">
    <source>
        <dbReference type="SAM" id="Phobius"/>
    </source>
</evidence>
<comment type="caution">
    <text evidence="2">The sequence shown here is derived from an EMBL/GenBank/DDBJ whole genome shotgun (WGS) entry which is preliminary data.</text>
</comment>
<name>A0A316TPZ8_9BACT</name>
<dbReference type="Proteomes" id="UP000245533">
    <property type="component" value="Unassembled WGS sequence"/>
</dbReference>
<feature type="transmembrane region" description="Helical" evidence="1">
    <location>
        <begin position="25"/>
        <end position="41"/>
    </location>
</feature>
<reference evidence="2 3" key="1">
    <citation type="submission" date="2018-05" db="EMBL/GenBank/DDBJ databases">
        <title>Rhodohalobacter halophilus gen. nov., sp. nov., a moderately halophilic member of the family Balneolaceae.</title>
        <authorList>
            <person name="Liu Z.-W."/>
        </authorList>
    </citation>
    <scope>NUCLEOTIDE SEQUENCE [LARGE SCALE GENOMIC DNA]</scope>
    <source>
        <strain evidence="2 3">8A47</strain>
    </source>
</reference>
<dbReference type="EMBL" id="QGGB01000008">
    <property type="protein sequence ID" value="PWN05888.1"/>
    <property type="molecule type" value="Genomic_DNA"/>
</dbReference>
<dbReference type="AlphaFoldDB" id="A0A316TPZ8"/>
<dbReference type="OrthoDB" id="246859at2"/>
<evidence type="ECO:0000313" key="3">
    <source>
        <dbReference type="Proteomes" id="UP000245533"/>
    </source>
</evidence>
<feature type="transmembrane region" description="Helical" evidence="1">
    <location>
        <begin position="172"/>
        <end position="191"/>
    </location>
</feature>
<keyword evidence="3" id="KW-1185">Reference proteome</keyword>
<evidence type="ECO:0008006" key="4">
    <source>
        <dbReference type="Google" id="ProtNLM"/>
    </source>
</evidence>
<feature type="transmembrane region" description="Helical" evidence="1">
    <location>
        <begin position="339"/>
        <end position="356"/>
    </location>
</feature>
<dbReference type="RefSeq" id="WP_109647330.1">
    <property type="nucleotide sequence ID" value="NZ_QGGB01000008.1"/>
</dbReference>
<keyword evidence="1" id="KW-1133">Transmembrane helix</keyword>
<feature type="transmembrane region" description="Helical" evidence="1">
    <location>
        <begin position="276"/>
        <end position="294"/>
    </location>
</feature>
<feature type="transmembrane region" description="Helical" evidence="1">
    <location>
        <begin position="236"/>
        <end position="256"/>
    </location>
</feature>
<feature type="transmembrane region" description="Helical" evidence="1">
    <location>
        <begin position="84"/>
        <end position="103"/>
    </location>
</feature>
<sequence length="372" mass="42487">MKGLQVKRSLLTTYYQFIELIKKERIFLILIGICFFAAGYWHPFPEYAMWIGFMLAAYSAIANDSIQTIGTFLASNHDRAWYQLWFFIGGIFLFTVTYSWFTYSGDVSYQRLATPALAEAPDRFTFLQIAAPIFLLIITRLRMPVSTTFLILSCFSADLNGIFDMLTKSLGGYITAFVAGITVWTLISRWISRNFTGTAKPYWRVLQWITSGTLWSVWVMQDIANVAVYLPRSLSSAQFLGFAGFIFAGLGVLFYLRGDKIQEIVTEKSHVTDVRAATIIDFIYAILLFFFKELSNVPMSTTWVFIGLLAGRELAMSFMDQHGHGKPYKRTFRLIKRDILYAAIGLAVSIILAISINPDINRELMEWIGWQQ</sequence>
<feature type="transmembrane region" description="Helical" evidence="1">
    <location>
        <begin position="212"/>
        <end position="230"/>
    </location>
</feature>
<proteinExistence type="predicted"/>
<evidence type="ECO:0000313" key="2">
    <source>
        <dbReference type="EMBL" id="PWN05888.1"/>
    </source>
</evidence>
<feature type="transmembrane region" description="Helical" evidence="1">
    <location>
        <begin position="300"/>
        <end position="318"/>
    </location>
</feature>
<feature type="transmembrane region" description="Helical" evidence="1">
    <location>
        <begin position="123"/>
        <end position="141"/>
    </location>
</feature>
<protein>
    <recommendedName>
        <fullName evidence="4">Phosphate/sulfate permease</fullName>
    </recommendedName>
</protein>
<keyword evidence="1" id="KW-0812">Transmembrane</keyword>
<gene>
    <name evidence="2" type="ORF">DDZ15_11930</name>
</gene>
<keyword evidence="1" id="KW-0472">Membrane</keyword>
<accession>A0A316TPZ8</accession>
<organism evidence="2 3">
    <name type="scientific">Rhodohalobacter mucosus</name>
    <dbReference type="NCBI Taxonomy" id="2079485"/>
    <lineage>
        <taxon>Bacteria</taxon>
        <taxon>Pseudomonadati</taxon>
        <taxon>Balneolota</taxon>
        <taxon>Balneolia</taxon>
        <taxon>Balneolales</taxon>
        <taxon>Balneolaceae</taxon>
        <taxon>Rhodohalobacter</taxon>
    </lineage>
</organism>